<feature type="region of interest" description="Disordered" evidence="3">
    <location>
        <begin position="211"/>
        <end position="231"/>
    </location>
</feature>
<name>A0A1C4H4Z3_9BIFI</name>
<gene>
    <name evidence="5" type="ORF">GA0061077_0967</name>
</gene>
<dbReference type="Pfam" id="PF00440">
    <property type="entry name" value="TetR_N"/>
    <property type="match status" value="1"/>
</dbReference>
<dbReference type="PROSITE" id="PS50977">
    <property type="entry name" value="HTH_TETR_2"/>
    <property type="match status" value="1"/>
</dbReference>
<evidence type="ECO:0000256" key="1">
    <source>
        <dbReference type="ARBA" id="ARBA00023125"/>
    </source>
</evidence>
<dbReference type="SUPFAM" id="SSF46689">
    <property type="entry name" value="Homeodomain-like"/>
    <property type="match status" value="1"/>
</dbReference>
<protein>
    <submittedName>
        <fullName evidence="5">Transcriptional regulator, TetR family</fullName>
    </submittedName>
</protein>
<dbReference type="PANTHER" id="PTHR43479">
    <property type="entry name" value="ACREF/ENVCD OPERON REPRESSOR-RELATED"/>
    <property type="match status" value="1"/>
</dbReference>
<proteinExistence type="predicted"/>
<dbReference type="STRING" id="1505727.GA0061077_0967"/>
<dbReference type="PANTHER" id="PTHR43479:SF11">
    <property type="entry name" value="ACREF_ENVCD OPERON REPRESSOR-RELATED"/>
    <property type="match status" value="1"/>
</dbReference>
<dbReference type="Gene3D" id="1.10.357.10">
    <property type="entry name" value="Tetracycline Repressor, domain 2"/>
    <property type="match status" value="1"/>
</dbReference>
<dbReference type="Proteomes" id="UP000242610">
    <property type="component" value="Unassembled WGS sequence"/>
</dbReference>
<feature type="DNA-binding region" description="H-T-H motif" evidence="2">
    <location>
        <begin position="47"/>
        <end position="66"/>
    </location>
</feature>
<keyword evidence="1 2" id="KW-0238">DNA-binding</keyword>
<reference evidence="6" key="1">
    <citation type="submission" date="2016-08" db="EMBL/GenBank/DDBJ databases">
        <authorList>
            <person name="Varghese N."/>
            <person name="Submissions Spin"/>
        </authorList>
    </citation>
    <scope>NUCLEOTIDE SEQUENCE [LARGE SCALE GENOMIC DNA]</scope>
    <source>
        <strain evidence="6">R-52791</strain>
    </source>
</reference>
<dbReference type="InterPro" id="IPR050624">
    <property type="entry name" value="HTH-type_Tx_Regulator"/>
</dbReference>
<dbReference type="EMBL" id="FMBL01000002">
    <property type="protein sequence ID" value="SCC80054.1"/>
    <property type="molecule type" value="Genomic_DNA"/>
</dbReference>
<evidence type="ECO:0000313" key="5">
    <source>
        <dbReference type="EMBL" id="SCC80054.1"/>
    </source>
</evidence>
<evidence type="ECO:0000256" key="2">
    <source>
        <dbReference type="PROSITE-ProRule" id="PRU00335"/>
    </source>
</evidence>
<dbReference type="PRINTS" id="PR00455">
    <property type="entry name" value="HTHTETR"/>
</dbReference>
<evidence type="ECO:0000259" key="4">
    <source>
        <dbReference type="PROSITE" id="PS50977"/>
    </source>
</evidence>
<dbReference type="GO" id="GO:0003677">
    <property type="term" value="F:DNA binding"/>
    <property type="evidence" value="ECO:0007669"/>
    <property type="project" value="UniProtKB-UniRule"/>
</dbReference>
<accession>A0A1C4H4Z3</accession>
<evidence type="ECO:0000313" key="6">
    <source>
        <dbReference type="Proteomes" id="UP000242610"/>
    </source>
</evidence>
<organism evidence="5 6">
    <name type="scientific">Bifidobacterium commune</name>
    <dbReference type="NCBI Taxonomy" id="1505727"/>
    <lineage>
        <taxon>Bacteria</taxon>
        <taxon>Bacillati</taxon>
        <taxon>Actinomycetota</taxon>
        <taxon>Actinomycetes</taxon>
        <taxon>Bifidobacteriales</taxon>
        <taxon>Bifidobacteriaceae</taxon>
        <taxon>Bifidobacterium</taxon>
    </lineage>
</organism>
<dbReference type="AlphaFoldDB" id="A0A1C4H4Z3"/>
<dbReference type="InterPro" id="IPR009057">
    <property type="entry name" value="Homeodomain-like_sf"/>
</dbReference>
<sequence length="231" mass="26583">MMRIVSMEAEQSDTMTSSGMQYEMNKRKQIVRAAREMSLEKGFTHITIMDIAHKIGMTRSLFYHYFKNKDAVAEAVLDEDINEIIARIDTWNETREEGNIDKALADIVQLMRDILNDEGPFSQRMVQSGNAELYIRFVDQVSCRVADYIEHTTAEDFVRVHGELPVKHLHETLIMLISGSIAMLRKYPQTANDTIIQILAQTLHLEPYLDDCPHPDDSASVQQSRKQHNEQ</sequence>
<evidence type="ECO:0000256" key="3">
    <source>
        <dbReference type="SAM" id="MobiDB-lite"/>
    </source>
</evidence>
<feature type="domain" description="HTH tetR-type" evidence="4">
    <location>
        <begin position="24"/>
        <end position="84"/>
    </location>
</feature>
<dbReference type="InterPro" id="IPR001647">
    <property type="entry name" value="HTH_TetR"/>
</dbReference>
<keyword evidence="6" id="KW-1185">Reference proteome</keyword>